<dbReference type="Pfam" id="PF01470">
    <property type="entry name" value="Peptidase_C15"/>
    <property type="match status" value="1"/>
</dbReference>
<sequence length="200" mass="22029">MRVLLTGFVPFLNHGINPTEKIARELHGQLIGSKQIIGEVLPVAFSQSATQLITLFKEHRPDAVIMLGLAAGRNRITPERIAINCNDGDIDNEGRALQDASIREDGPAAYFSTLPIRKIVNQLNEASIPAQISNTAGTYLCNNIMYHMLDYLEQQRLCCPAGFIHLPASHELAVTNAQLPSMSQQELTRAVRVIIECISD</sequence>
<evidence type="ECO:0000256" key="4">
    <source>
        <dbReference type="ARBA" id="ARBA00006641"/>
    </source>
</evidence>
<feature type="active site" evidence="9 10">
    <location>
        <position position="79"/>
    </location>
</feature>
<keyword evidence="13" id="KW-1185">Reference proteome</keyword>
<dbReference type="PROSITE" id="PS01334">
    <property type="entry name" value="PYRASE_CYS"/>
    <property type="match status" value="1"/>
</dbReference>
<evidence type="ECO:0000256" key="11">
    <source>
        <dbReference type="PROSITE-ProRule" id="PRU10077"/>
    </source>
</evidence>
<dbReference type="CDD" id="cd00501">
    <property type="entry name" value="Peptidase_C15"/>
    <property type="match status" value="1"/>
</dbReference>
<keyword evidence="7 9" id="KW-0378">Hydrolase</keyword>
<dbReference type="InterPro" id="IPR029762">
    <property type="entry name" value="PGP-I_bact-type"/>
</dbReference>
<dbReference type="GO" id="GO:0005829">
    <property type="term" value="C:cytosol"/>
    <property type="evidence" value="ECO:0007669"/>
    <property type="project" value="InterPro"/>
</dbReference>
<proteinExistence type="inferred from homology"/>
<dbReference type="PIRSF" id="PIRSF015592">
    <property type="entry name" value="Prld-crbxl_pptds"/>
    <property type="match status" value="1"/>
</dbReference>
<keyword evidence="6 9" id="KW-0645">Protease</keyword>
<evidence type="ECO:0000256" key="8">
    <source>
        <dbReference type="ARBA" id="ARBA00022807"/>
    </source>
</evidence>
<dbReference type="InterPro" id="IPR033694">
    <property type="entry name" value="PGPEP1_Cys_AS"/>
</dbReference>
<dbReference type="InterPro" id="IPR016125">
    <property type="entry name" value="Peptidase_C15-like"/>
</dbReference>
<dbReference type="OrthoDB" id="9779738at2"/>
<feature type="active site" evidence="9">
    <location>
        <position position="165"/>
    </location>
</feature>
<dbReference type="EC" id="3.4.19.3" evidence="9"/>
<comment type="subunit">
    <text evidence="9">Homotetramer.</text>
</comment>
<evidence type="ECO:0000256" key="5">
    <source>
        <dbReference type="ARBA" id="ARBA00022490"/>
    </source>
</evidence>
<evidence type="ECO:0000256" key="1">
    <source>
        <dbReference type="ARBA" id="ARBA00001770"/>
    </source>
</evidence>
<dbReference type="RefSeq" id="WP_034630170.1">
    <property type="nucleotide sequence ID" value="NZ_JRJU01000017.1"/>
</dbReference>
<evidence type="ECO:0000256" key="3">
    <source>
        <dbReference type="ARBA" id="ARBA00004496"/>
    </source>
</evidence>
<dbReference type="NCBIfam" id="NF009676">
    <property type="entry name" value="PRK13197.1"/>
    <property type="match status" value="1"/>
</dbReference>
<dbReference type="EMBL" id="JRJU01000017">
    <property type="protein sequence ID" value="KHF39611.1"/>
    <property type="molecule type" value="Genomic_DNA"/>
</dbReference>
<protein>
    <recommendedName>
        <fullName evidence="9">Pyrrolidone-carboxylate peptidase</fullName>
        <ecNumber evidence="9">3.4.19.3</ecNumber>
    </recommendedName>
    <alternativeName>
        <fullName evidence="9">5-oxoprolyl-peptidase</fullName>
    </alternativeName>
    <alternativeName>
        <fullName evidence="9">Pyroglutamyl-peptidase I</fullName>
        <shortName evidence="9">PGP-I</shortName>
        <shortName evidence="9">Pyrase</shortName>
    </alternativeName>
</protein>
<dbReference type="PROSITE" id="PS01333">
    <property type="entry name" value="PYRASE_GLU"/>
    <property type="match status" value="1"/>
</dbReference>
<feature type="active site" evidence="9 11">
    <location>
        <position position="141"/>
    </location>
</feature>
<evidence type="ECO:0000313" key="13">
    <source>
        <dbReference type="Proteomes" id="UP000030832"/>
    </source>
</evidence>
<dbReference type="HAMAP" id="MF_00417">
    <property type="entry name" value="Pyrrolid_peptidase"/>
    <property type="match status" value="1"/>
</dbReference>
<dbReference type="eggNOG" id="COG2039">
    <property type="taxonomic scope" value="Bacteria"/>
</dbReference>
<dbReference type="Gene3D" id="3.40.630.20">
    <property type="entry name" value="Peptidase C15, pyroglutamyl peptidase I-like"/>
    <property type="match status" value="1"/>
</dbReference>
<reference evidence="12 13" key="1">
    <citation type="submission" date="2014-09" db="EMBL/GenBank/DDBJ databases">
        <title>Genome sequencing and annotation of Bacillus Okhensis strain Kh10-101T.</title>
        <authorList>
            <person name="Prakash J.S."/>
        </authorList>
    </citation>
    <scope>NUCLEOTIDE SEQUENCE [LARGE SCALE GENOMIC DNA]</scope>
    <source>
        <strain evidence="13">Kh10-101T</strain>
    </source>
</reference>
<gene>
    <name evidence="9" type="primary">pcp</name>
    <name evidence="12" type="ORF">LQ50_14335</name>
</gene>
<dbReference type="InterPro" id="IPR036440">
    <property type="entry name" value="Peptidase_C15-like_sf"/>
</dbReference>
<dbReference type="PANTHER" id="PTHR23402">
    <property type="entry name" value="PROTEASE FAMILY C15 PYROGLUTAMYL-PEPTIDASE I-RELATED"/>
    <property type="match status" value="1"/>
</dbReference>
<dbReference type="InterPro" id="IPR033693">
    <property type="entry name" value="PGPEP1_Glu_AS"/>
</dbReference>
<dbReference type="SUPFAM" id="SSF53182">
    <property type="entry name" value="Pyrrolidone carboxyl peptidase (pyroglutamate aminopeptidase)"/>
    <property type="match status" value="1"/>
</dbReference>
<comment type="similarity">
    <text evidence="4 9">Belongs to the peptidase C15 family.</text>
</comment>
<dbReference type="PANTHER" id="PTHR23402:SF1">
    <property type="entry name" value="PYROGLUTAMYL-PEPTIDASE I"/>
    <property type="match status" value="1"/>
</dbReference>
<evidence type="ECO:0000256" key="10">
    <source>
        <dbReference type="PROSITE-ProRule" id="PRU10076"/>
    </source>
</evidence>
<keyword evidence="8 9" id="KW-0788">Thiol protease</keyword>
<evidence type="ECO:0000256" key="6">
    <source>
        <dbReference type="ARBA" id="ARBA00022670"/>
    </source>
</evidence>
<comment type="subcellular location">
    <subcellularLocation>
        <location evidence="3 9">Cytoplasm</location>
    </subcellularLocation>
</comment>
<dbReference type="InterPro" id="IPR000816">
    <property type="entry name" value="Peptidase_C15"/>
</dbReference>
<evidence type="ECO:0000256" key="9">
    <source>
        <dbReference type="HAMAP-Rule" id="MF_00417"/>
    </source>
</evidence>
<dbReference type="GO" id="GO:0016920">
    <property type="term" value="F:pyroglutamyl-peptidase activity"/>
    <property type="evidence" value="ECO:0007669"/>
    <property type="project" value="UniProtKB-UniRule"/>
</dbReference>
<evidence type="ECO:0000256" key="7">
    <source>
        <dbReference type="ARBA" id="ARBA00022801"/>
    </source>
</evidence>
<keyword evidence="5 9" id="KW-0963">Cytoplasm</keyword>
<organism evidence="12 13">
    <name type="scientific">Halalkalibacter okhensis</name>
    <dbReference type="NCBI Taxonomy" id="333138"/>
    <lineage>
        <taxon>Bacteria</taxon>
        <taxon>Bacillati</taxon>
        <taxon>Bacillota</taxon>
        <taxon>Bacilli</taxon>
        <taxon>Bacillales</taxon>
        <taxon>Bacillaceae</taxon>
        <taxon>Halalkalibacter</taxon>
    </lineage>
</organism>
<dbReference type="NCBIfam" id="TIGR00504">
    <property type="entry name" value="pyro_pdase"/>
    <property type="match status" value="1"/>
</dbReference>
<evidence type="ECO:0000313" key="12">
    <source>
        <dbReference type="EMBL" id="KHF39611.1"/>
    </source>
</evidence>
<comment type="function">
    <text evidence="2 9">Removes 5-oxoproline from various penultimate amino acid residues except L-proline.</text>
</comment>
<dbReference type="GO" id="GO:0006508">
    <property type="term" value="P:proteolysis"/>
    <property type="evidence" value="ECO:0007669"/>
    <property type="project" value="UniProtKB-KW"/>
</dbReference>
<accession>A0A0B0IIW0</accession>
<comment type="caution">
    <text evidence="12">The sequence shown here is derived from an EMBL/GenBank/DDBJ whole genome shotgun (WGS) entry which is preliminary data.</text>
</comment>
<comment type="catalytic activity">
    <reaction evidence="1 9 10">
        <text>Release of an N-terminal pyroglutamyl group from a polypeptide, the second amino acid generally not being Pro.</text>
        <dbReference type="EC" id="3.4.19.3"/>
    </reaction>
</comment>
<dbReference type="Proteomes" id="UP000030832">
    <property type="component" value="Unassembled WGS sequence"/>
</dbReference>
<evidence type="ECO:0000256" key="2">
    <source>
        <dbReference type="ARBA" id="ARBA00002280"/>
    </source>
</evidence>
<dbReference type="AlphaFoldDB" id="A0A0B0IIW0"/>
<name>A0A0B0IIW0_9BACI</name>
<dbReference type="PRINTS" id="PR00706">
    <property type="entry name" value="PYROGLUPTASE"/>
</dbReference>